<dbReference type="InterPro" id="IPR015919">
    <property type="entry name" value="Cadherin-like_sf"/>
</dbReference>
<protein>
    <submittedName>
        <fullName evidence="14">Cadherin domain-containing protein</fullName>
    </submittedName>
</protein>
<dbReference type="Pfam" id="PF00028">
    <property type="entry name" value="Cadherin"/>
    <property type="match status" value="4"/>
</dbReference>
<dbReference type="SUPFAM" id="SSF49313">
    <property type="entry name" value="Cadherin-like"/>
    <property type="match status" value="5"/>
</dbReference>
<feature type="chain" id="PRO_5037700859" evidence="11">
    <location>
        <begin position="19"/>
        <end position="603"/>
    </location>
</feature>
<dbReference type="PRINTS" id="PR00205">
    <property type="entry name" value="CADHERIN"/>
</dbReference>
<dbReference type="Gene3D" id="2.60.40.60">
    <property type="entry name" value="Cadherins"/>
    <property type="match status" value="5"/>
</dbReference>
<proteinExistence type="predicted"/>
<dbReference type="InterPro" id="IPR020894">
    <property type="entry name" value="Cadherin_CS"/>
</dbReference>
<dbReference type="PANTHER" id="PTHR24028:SF328">
    <property type="entry name" value="CADHERIN-3"/>
    <property type="match status" value="1"/>
</dbReference>
<keyword evidence="7" id="KW-1133">Transmembrane helix</keyword>
<sequence length="603" mass="67167">MLIYQLLIIITALRDTVCDQQKVFNISEQAPVGHIVGYVNGTPSDGTKANFYIVYSDNSGEIEKYITVEEVSGEIRVIRELDYERHASYHLIAIPIDNHAHGNAVHVVVNVIDENDNAPTFPVPSIDVPISEFASLNSEISLPPAVDNDSPPLSVVRYHILSGNVNNAFKLSTKRINSMLYVDLVVNGQLDREYRDRYELLLEALDGGNPSRSGTMLVNVTVLDANDNAPEFTQSKYNASIPWNASMDHVVTTVHAVDSDLGENARVAYSIAKNHADLKLPFQIDDENGVIRVTDSKLLVSDSVYELLVVASDHGLPQPLESTAFVTITVEKSDEPRLNFDIFWLTDSNKPEIYENITVGYVVARIAIQNAPQRSTLSINGCDSLCVKETDSSDVYLVLACGPFDHEQRSNYNLLFIIKSDGKQLLEVPVFFEILDINDNAPQFEKSVMHVIFNRSIEHSKLVRIQATDLDDGENGRISYSLTGSNLFEIESDTGILNLRENFKCSLDEHYFHVHAMDSGIPPLSSTVDIIAQIIDNNGRPPIFTKPLYDVTVMEDAELGTCLLKQLMIGVKLISPISDATTVLDLFVDISTLEEWIIYFTRL</sequence>
<keyword evidence="8" id="KW-0472">Membrane</keyword>
<comment type="subcellular location">
    <subcellularLocation>
        <location evidence="1">Cell membrane</location>
        <topology evidence="1">Single-pass type I membrane protein</topology>
    </subcellularLocation>
</comment>
<keyword evidence="13" id="KW-1185">Reference proteome</keyword>
<dbReference type="GO" id="GO:0005886">
    <property type="term" value="C:plasma membrane"/>
    <property type="evidence" value="ECO:0007669"/>
    <property type="project" value="UniProtKB-SubCell"/>
</dbReference>
<evidence type="ECO:0000256" key="2">
    <source>
        <dbReference type="ARBA" id="ARBA00022475"/>
    </source>
</evidence>
<evidence type="ECO:0000256" key="8">
    <source>
        <dbReference type="ARBA" id="ARBA00023136"/>
    </source>
</evidence>
<dbReference type="PROSITE" id="PS50268">
    <property type="entry name" value="CADHERIN_2"/>
    <property type="match status" value="5"/>
</dbReference>
<dbReference type="FunFam" id="2.60.40.60:FF:000033">
    <property type="entry name" value="FAT atypical cadherin 1"/>
    <property type="match status" value="1"/>
</dbReference>
<evidence type="ECO:0000256" key="3">
    <source>
        <dbReference type="ARBA" id="ARBA00022692"/>
    </source>
</evidence>
<keyword evidence="2" id="KW-1003">Cell membrane</keyword>
<evidence type="ECO:0000256" key="11">
    <source>
        <dbReference type="SAM" id="SignalP"/>
    </source>
</evidence>
<evidence type="ECO:0000256" key="9">
    <source>
        <dbReference type="ARBA" id="ARBA00023180"/>
    </source>
</evidence>
<evidence type="ECO:0000313" key="14">
    <source>
        <dbReference type="WBParaSite" id="sdigi.contig149.g5262.t1"/>
    </source>
</evidence>
<dbReference type="PROSITE" id="PS00232">
    <property type="entry name" value="CADHERIN_1"/>
    <property type="match status" value="1"/>
</dbReference>
<evidence type="ECO:0000256" key="1">
    <source>
        <dbReference type="ARBA" id="ARBA00004251"/>
    </source>
</evidence>
<dbReference type="InterPro" id="IPR002126">
    <property type="entry name" value="Cadherin-like_dom"/>
</dbReference>
<evidence type="ECO:0000256" key="7">
    <source>
        <dbReference type="ARBA" id="ARBA00022989"/>
    </source>
</evidence>
<feature type="signal peptide" evidence="11">
    <location>
        <begin position="1"/>
        <end position="18"/>
    </location>
</feature>
<keyword evidence="3" id="KW-0812">Transmembrane</keyword>
<dbReference type="SMART" id="SM00112">
    <property type="entry name" value="CA"/>
    <property type="match status" value="5"/>
</dbReference>
<keyword evidence="6 10" id="KW-0106">Calcium</keyword>
<feature type="domain" description="Cadherin" evidence="12">
    <location>
        <begin position="122"/>
        <end position="232"/>
    </location>
</feature>
<dbReference type="GO" id="GO:0005509">
    <property type="term" value="F:calcium ion binding"/>
    <property type="evidence" value="ECO:0007669"/>
    <property type="project" value="UniProtKB-UniRule"/>
</dbReference>
<feature type="domain" description="Cadherin" evidence="12">
    <location>
        <begin position="462"/>
        <end position="544"/>
    </location>
</feature>
<feature type="domain" description="Cadherin" evidence="12">
    <location>
        <begin position="233"/>
        <end position="338"/>
    </location>
</feature>
<dbReference type="PANTHER" id="PTHR24028">
    <property type="entry name" value="CADHERIN-87A"/>
    <property type="match status" value="1"/>
</dbReference>
<keyword evidence="5" id="KW-0677">Repeat</keyword>
<dbReference type="FunFam" id="2.60.40.60:FF:000007">
    <property type="entry name" value="Protocadherin alpha 2"/>
    <property type="match status" value="1"/>
</dbReference>
<keyword evidence="4 11" id="KW-0732">Signal</keyword>
<organism evidence="13 14">
    <name type="scientific">Setaria digitata</name>
    <dbReference type="NCBI Taxonomy" id="48799"/>
    <lineage>
        <taxon>Eukaryota</taxon>
        <taxon>Metazoa</taxon>
        <taxon>Ecdysozoa</taxon>
        <taxon>Nematoda</taxon>
        <taxon>Chromadorea</taxon>
        <taxon>Rhabditida</taxon>
        <taxon>Spirurina</taxon>
        <taxon>Spiruromorpha</taxon>
        <taxon>Filarioidea</taxon>
        <taxon>Setariidae</taxon>
        <taxon>Setaria</taxon>
    </lineage>
</organism>
<dbReference type="CDD" id="cd11304">
    <property type="entry name" value="Cadherin_repeat"/>
    <property type="match status" value="4"/>
</dbReference>
<dbReference type="AlphaFoldDB" id="A0A915PMU1"/>
<dbReference type="InterPro" id="IPR050174">
    <property type="entry name" value="Protocadherin/Cadherin-CA"/>
</dbReference>
<keyword evidence="9" id="KW-0325">Glycoprotein</keyword>
<evidence type="ECO:0000313" key="13">
    <source>
        <dbReference type="Proteomes" id="UP000887581"/>
    </source>
</evidence>
<dbReference type="WBParaSite" id="sdigi.contig149.g5262.t1">
    <property type="protein sequence ID" value="sdigi.contig149.g5262.t1"/>
    <property type="gene ID" value="sdigi.contig149.g5262"/>
</dbReference>
<evidence type="ECO:0000256" key="5">
    <source>
        <dbReference type="ARBA" id="ARBA00022737"/>
    </source>
</evidence>
<evidence type="ECO:0000256" key="4">
    <source>
        <dbReference type="ARBA" id="ARBA00022729"/>
    </source>
</evidence>
<reference evidence="14" key="1">
    <citation type="submission" date="2022-11" db="UniProtKB">
        <authorList>
            <consortium name="WormBaseParasite"/>
        </authorList>
    </citation>
    <scope>IDENTIFICATION</scope>
</reference>
<evidence type="ECO:0000259" key="12">
    <source>
        <dbReference type="PROSITE" id="PS50268"/>
    </source>
</evidence>
<evidence type="ECO:0000256" key="10">
    <source>
        <dbReference type="PROSITE-ProRule" id="PRU00043"/>
    </source>
</evidence>
<name>A0A915PMU1_9BILA</name>
<feature type="domain" description="Cadherin" evidence="12">
    <location>
        <begin position="403"/>
        <end position="444"/>
    </location>
</feature>
<accession>A0A915PMU1</accession>
<evidence type="ECO:0000256" key="6">
    <source>
        <dbReference type="ARBA" id="ARBA00022837"/>
    </source>
</evidence>
<dbReference type="Proteomes" id="UP000887581">
    <property type="component" value="Unplaced"/>
</dbReference>
<feature type="domain" description="Cadherin" evidence="12">
    <location>
        <begin position="18"/>
        <end position="121"/>
    </location>
</feature>
<dbReference type="GO" id="GO:0007156">
    <property type="term" value="P:homophilic cell adhesion via plasma membrane adhesion molecules"/>
    <property type="evidence" value="ECO:0007669"/>
    <property type="project" value="InterPro"/>
</dbReference>